<evidence type="ECO:0000259" key="11">
    <source>
        <dbReference type="PROSITE" id="PS50928"/>
    </source>
</evidence>
<evidence type="ECO:0000313" key="13">
    <source>
        <dbReference type="Proteomes" id="UP000032552"/>
    </source>
</evidence>
<keyword evidence="5 9" id="KW-0812">Transmembrane</keyword>
<dbReference type="FunFam" id="1.10.3720.10:FF:000033">
    <property type="entry name" value="Polar amino acid ABC transporter permease"/>
    <property type="match status" value="1"/>
</dbReference>
<dbReference type="InterPro" id="IPR000515">
    <property type="entry name" value="MetI-like"/>
</dbReference>
<dbReference type="SUPFAM" id="SSF161098">
    <property type="entry name" value="MetI-like"/>
    <property type="match status" value="1"/>
</dbReference>
<dbReference type="PANTHER" id="PTHR30614:SF20">
    <property type="entry name" value="GLUTAMINE TRANSPORT SYSTEM PERMEASE PROTEIN GLNP"/>
    <property type="match status" value="1"/>
</dbReference>
<dbReference type="Proteomes" id="UP000032552">
    <property type="component" value="Unassembled WGS sequence"/>
</dbReference>
<dbReference type="GO" id="GO:0022857">
    <property type="term" value="F:transmembrane transporter activity"/>
    <property type="evidence" value="ECO:0007669"/>
    <property type="project" value="InterPro"/>
</dbReference>
<dbReference type="GO" id="GO:0043190">
    <property type="term" value="C:ATP-binding cassette (ABC) transporter complex"/>
    <property type="evidence" value="ECO:0007669"/>
    <property type="project" value="InterPro"/>
</dbReference>
<evidence type="ECO:0000256" key="8">
    <source>
        <dbReference type="ARBA" id="ARBA00023136"/>
    </source>
</evidence>
<dbReference type="SUPFAM" id="SSF53850">
    <property type="entry name" value="Periplasmic binding protein-like II"/>
    <property type="match status" value="1"/>
</dbReference>
<dbReference type="PROSITE" id="PS50928">
    <property type="entry name" value="ABC_TM1"/>
    <property type="match status" value="1"/>
</dbReference>
<evidence type="ECO:0000256" key="1">
    <source>
        <dbReference type="ARBA" id="ARBA00004651"/>
    </source>
</evidence>
<dbReference type="CDD" id="cd06261">
    <property type="entry name" value="TM_PBP2"/>
    <property type="match status" value="1"/>
</dbReference>
<name>A0A0C9QCE7_LACPA</name>
<dbReference type="InterPro" id="IPR010065">
    <property type="entry name" value="AA_ABC_transptr_permease_3TM"/>
</dbReference>
<keyword evidence="3 9" id="KW-0813">Transport</keyword>
<feature type="domain" description="ABC transmembrane type-1" evidence="11">
    <location>
        <begin position="286"/>
        <end position="474"/>
    </location>
</feature>
<gene>
    <name evidence="12" type="ORF">LC0644_0877</name>
</gene>
<comment type="subcellular location">
    <subcellularLocation>
        <location evidence="1 9">Cell membrane</location>
        <topology evidence="1 9">Multi-pass membrane protein</topology>
    </subcellularLocation>
</comment>
<dbReference type="RefSeq" id="WP_003568200.1">
    <property type="nucleotide sequence ID" value="NZ_BAYM01000063.1"/>
</dbReference>
<dbReference type="InterPro" id="IPR035906">
    <property type="entry name" value="MetI-like_sf"/>
</dbReference>
<keyword evidence="7 9" id="KW-1133">Transmembrane helix</keyword>
<organism evidence="12 13">
    <name type="scientific">Lacticaseibacillus paracasei NRIC 0644</name>
    <dbReference type="NCBI Taxonomy" id="1435038"/>
    <lineage>
        <taxon>Bacteria</taxon>
        <taxon>Bacillati</taxon>
        <taxon>Bacillota</taxon>
        <taxon>Bacilli</taxon>
        <taxon>Lactobacillales</taxon>
        <taxon>Lactobacillaceae</taxon>
        <taxon>Lacticaseibacillus</taxon>
    </lineage>
</organism>
<keyword evidence="8 9" id="KW-0472">Membrane</keyword>
<evidence type="ECO:0000256" key="4">
    <source>
        <dbReference type="ARBA" id="ARBA00022475"/>
    </source>
</evidence>
<dbReference type="InterPro" id="IPR001638">
    <property type="entry name" value="Solute-binding_3/MltF_N"/>
</dbReference>
<evidence type="ECO:0000256" key="6">
    <source>
        <dbReference type="ARBA" id="ARBA00022970"/>
    </source>
</evidence>
<comment type="caution">
    <text evidence="12">The sequence shown here is derived from an EMBL/GenBank/DDBJ whole genome shotgun (WGS) entry which is preliminary data.</text>
</comment>
<reference evidence="13" key="1">
    <citation type="submission" date="2014-05" db="EMBL/GenBank/DDBJ databases">
        <title>Whole genome sequencing of Lactobacillus casei NRIC0644.</title>
        <authorList>
            <person name="Atarashi H."/>
            <person name="Yoshida Y."/>
            <person name="Fujimura S."/>
            <person name="Tanaka N."/>
            <person name="Shiwa Y."/>
            <person name="Yoshikawa H."/>
            <person name="Okada S."/>
            <person name="Nakagawa J."/>
        </authorList>
    </citation>
    <scope>NUCLEOTIDE SEQUENCE [LARGE SCALE GENOMIC DNA]</scope>
    <source>
        <strain evidence="13">NRIC0644</strain>
    </source>
</reference>
<dbReference type="GeneID" id="57091405"/>
<dbReference type="Pfam" id="PF00528">
    <property type="entry name" value="BPD_transp_1"/>
    <property type="match status" value="1"/>
</dbReference>
<keyword evidence="4" id="KW-1003">Cell membrane</keyword>
<evidence type="ECO:0000256" key="2">
    <source>
        <dbReference type="ARBA" id="ARBA00010072"/>
    </source>
</evidence>
<feature type="chain" id="PRO_5039234189" evidence="10">
    <location>
        <begin position="23"/>
        <end position="482"/>
    </location>
</feature>
<evidence type="ECO:0000256" key="5">
    <source>
        <dbReference type="ARBA" id="ARBA00022692"/>
    </source>
</evidence>
<dbReference type="InterPro" id="IPR043429">
    <property type="entry name" value="ArtM/GltK/GlnP/TcyL/YhdX-like"/>
</dbReference>
<evidence type="ECO:0000256" key="3">
    <source>
        <dbReference type="ARBA" id="ARBA00022448"/>
    </source>
</evidence>
<evidence type="ECO:0000313" key="12">
    <source>
        <dbReference type="EMBL" id="GAN36288.1"/>
    </source>
</evidence>
<feature type="transmembrane region" description="Helical" evidence="9">
    <location>
        <begin position="453"/>
        <end position="474"/>
    </location>
</feature>
<sequence length="482" mass="52249">MRGIKHWAMAFIALVAMLVGFAANQPVPTAAASEDLAAIQKRGYLVVGLSADYAPLEFHATLNGADTIVGADISMSKQIAKDMGVKLQIKEMNFTALIGALKTGKIDLIVSGMSKTPEREKEVNFSTPYLYETQVMVIRKADKAKYKSIADFSGKKVGAQKQTTQEQLAKTQLPGAKISSLDKANDVIAQVSYNKLDGAVLASTIADSYVARTPSLMVLNPHFATPKAPTAIAVSKQNSALLAQVNKTISKVKGAKYKTYLQAAYKLQDQNQSFWAKYGNYFLRGALYTLIFAVLTVFFGTVIGTLLALMKLSHSWFAKAIANVYIEFIRGTPLLVQAFIVFFGTQILGLDLSAFVAGAIAMAINSGAYVAEIIRGGINSVPIGQTEAARSLGLHQGQAMRYVILPQATKNIWPALGNEFVTDIKESSVLSVIGATELMFEGTVVQGASFKPFLPLVVVAILYFIMTFTLSRLLRLIEKRFN</sequence>
<evidence type="ECO:0000256" key="7">
    <source>
        <dbReference type="ARBA" id="ARBA00022989"/>
    </source>
</evidence>
<dbReference type="Gene3D" id="3.40.190.10">
    <property type="entry name" value="Periplasmic binding protein-like II"/>
    <property type="match status" value="2"/>
</dbReference>
<accession>A0A0C9QCE7</accession>
<proteinExistence type="inferred from homology"/>
<evidence type="ECO:0000256" key="10">
    <source>
        <dbReference type="SAM" id="SignalP"/>
    </source>
</evidence>
<protein>
    <submittedName>
        <fullName evidence="12">ABC-type amino acid transport system protein</fullName>
    </submittedName>
</protein>
<comment type="similarity">
    <text evidence="2">Belongs to the binding-protein-dependent transport system permease family. HisMQ subfamily.</text>
</comment>
<dbReference type="EMBL" id="BAYM01000063">
    <property type="protein sequence ID" value="GAN36288.1"/>
    <property type="molecule type" value="Genomic_DNA"/>
</dbReference>
<keyword evidence="6" id="KW-0029">Amino-acid transport</keyword>
<dbReference type="Pfam" id="PF00497">
    <property type="entry name" value="SBP_bac_3"/>
    <property type="match status" value="1"/>
</dbReference>
<evidence type="ECO:0000256" key="9">
    <source>
        <dbReference type="RuleBase" id="RU363032"/>
    </source>
</evidence>
<dbReference type="Gene3D" id="1.10.3720.10">
    <property type="entry name" value="MetI-like"/>
    <property type="match status" value="1"/>
</dbReference>
<dbReference type="NCBIfam" id="TIGR01726">
    <property type="entry name" value="HEQRo_perm_3TM"/>
    <property type="match status" value="1"/>
</dbReference>
<feature type="transmembrane region" description="Helical" evidence="9">
    <location>
        <begin position="338"/>
        <end position="364"/>
    </location>
</feature>
<feature type="signal peptide" evidence="10">
    <location>
        <begin position="1"/>
        <end position="22"/>
    </location>
</feature>
<dbReference type="PANTHER" id="PTHR30614">
    <property type="entry name" value="MEMBRANE COMPONENT OF AMINO ACID ABC TRANSPORTER"/>
    <property type="match status" value="1"/>
</dbReference>
<feature type="transmembrane region" description="Helical" evidence="9">
    <location>
        <begin position="286"/>
        <end position="309"/>
    </location>
</feature>
<dbReference type="GO" id="GO:0006865">
    <property type="term" value="P:amino acid transport"/>
    <property type="evidence" value="ECO:0007669"/>
    <property type="project" value="UniProtKB-KW"/>
</dbReference>
<dbReference type="AlphaFoldDB" id="A0A0C9QCE7"/>
<dbReference type="SMART" id="SM00062">
    <property type="entry name" value="PBPb"/>
    <property type="match status" value="1"/>
</dbReference>
<keyword evidence="10" id="KW-0732">Signal</keyword>